<feature type="region of interest" description="Disordered" evidence="1">
    <location>
        <begin position="52"/>
        <end position="85"/>
    </location>
</feature>
<sequence length="85" mass="9860">MDNHNHSLANNEDCSPKDMIDWSNIEIEPVHDDEGRFIPTTDDVMYDVLGLREEDEQTKNQRNDDDAISIDEAEEDEYSIYDSVP</sequence>
<organism evidence="2 3">
    <name type="scientific">Zizania palustris</name>
    <name type="common">Northern wild rice</name>
    <dbReference type="NCBI Taxonomy" id="103762"/>
    <lineage>
        <taxon>Eukaryota</taxon>
        <taxon>Viridiplantae</taxon>
        <taxon>Streptophyta</taxon>
        <taxon>Embryophyta</taxon>
        <taxon>Tracheophyta</taxon>
        <taxon>Spermatophyta</taxon>
        <taxon>Magnoliopsida</taxon>
        <taxon>Liliopsida</taxon>
        <taxon>Poales</taxon>
        <taxon>Poaceae</taxon>
        <taxon>BOP clade</taxon>
        <taxon>Oryzoideae</taxon>
        <taxon>Oryzeae</taxon>
        <taxon>Zizaniinae</taxon>
        <taxon>Zizania</taxon>
    </lineage>
</organism>
<proteinExistence type="predicted"/>
<evidence type="ECO:0000313" key="3">
    <source>
        <dbReference type="Proteomes" id="UP000729402"/>
    </source>
</evidence>
<dbReference type="Proteomes" id="UP000729402">
    <property type="component" value="Unassembled WGS sequence"/>
</dbReference>
<feature type="compositionally biased region" description="Acidic residues" evidence="1">
    <location>
        <begin position="66"/>
        <end position="79"/>
    </location>
</feature>
<name>A0A8J5VUM9_ZIZPA</name>
<dbReference type="EMBL" id="JAAALK010000086">
    <property type="protein sequence ID" value="KAG8081780.1"/>
    <property type="molecule type" value="Genomic_DNA"/>
</dbReference>
<gene>
    <name evidence="2" type="ORF">GUJ93_ZPchr0014g46788</name>
</gene>
<evidence type="ECO:0000256" key="1">
    <source>
        <dbReference type="SAM" id="MobiDB-lite"/>
    </source>
</evidence>
<reference evidence="2" key="2">
    <citation type="submission" date="2021-02" db="EMBL/GenBank/DDBJ databases">
        <authorList>
            <person name="Kimball J.A."/>
            <person name="Haas M.W."/>
            <person name="Macchietto M."/>
            <person name="Kono T."/>
            <person name="Duquette J."/>
            <person name="Shao M."/>
        </authorList>
    </citation>
    <scope>NUCLEOTIDE SEQUENCE</scope>
    <source>
        <tissue evidence="2">Fresh leaf tissue</tissue>
    </source>
</reference>
<dbReference type="OrthoDB" id="720058at2759"/>
<protein>
    <submittedName>
        <fullName evidence="2">Uncharacterized protein</fullName>
    </submittedName>
</protein>
<keyword evidence="3" id="KW-1185">Reference proteome</keyword>
<accession>A0A8J5VUM9</accession>
<dbReference type="AlphaFoldDB" id="A0A8J5VUM9"/>
<reference evidence="2" key="1">
    <citation type="journal article" date="2021" name="bioRxiv">
        <title>Whole Genome Assembly and Annotation of Northern Wild Rice, Zizania palustris L., Supports a Whole Genome Duplication in the Zizania Genus.</title>
        <authorList>
            <person name="Haas M."/>
            <person name="Kono T."/>
            <person name="Macchietto M."/>
            <person name="Millas R."/>
            <person name="McGilp L."/>
            <person name="Shao M."/>
            <person name="Duquette J."/>
            <person name="Hirsch C.N."/>
            <person name="Kimball J."/>
        </authorList>
    </citation>
    <scope>NUCLEOTIDE SEQUENCE</scope>
    <source>
        <tissue evidence="2">Fresh leaf tissue</tissue>
    </source>
</reference>
<comment type="caution">
    <text evidence="2">The sequence shown here is derived from an EMBL/GenBank/DDBJ whole genome shotgun (WGS) entry which is preliminary data.</text>
</comment>
<evidence type="ECO:0000313" key="2">
    <source>
        <dbReference type="EMBL" id="KAG8081780.1"/>
    </source>
</evidence>